<dbReference type="EMBL" id="JASNFN010000024">
    <property type="protein sequence ID" value="MDP5184395.1"/>
    <property type="molecule type" value="Genomic_DNA"/>
</dbReference>
<organism evidence="2 3">
    <name type="scientific">Blastococcus carthaginiensis</name>
    <dbReference type="NCBI Taxonomy" id="3050034"/>
    <lineage>
        <taxon>Bacteria</taxon>
        <taxon>Bacillati</taxon>
        <taxon>Actinomycetota</taxon>
        <taxon>Actinomycetes</taxon>
        <taxon>Geodermatophilales</taxon>
        <taxon>Geodermatophilaceae</taxon>
        <taxon>Blastococcus</taxon>
    </lineage>
</organism>
<keyword evidence="3" id="KW-1185">Reference proteome</keyword>
<protein>
    <submittedName>
        <fullName evidence="2">Uncharacterized protein</fullName>
    </submittedName>
</protein>
<evidence type="ECO:0000313" key="2">
    <source>
        <dbReference type="EMBL" id="MDP5184395.1"/>
    </source>
</evidence>
<dbReference type="Proteomes" id="UP001233673">
    <property type="component" value="Unassembled WGS sequence"/>
</dbReference>
<gene>
    <name evidence="2" type="ORF">QOZ88_17305</name>
</gene>
<dbReference type="RefSeq" id="WP_306000961.1">
    <property type="nucleotide sequence ID" value="NZ_JASNFN010000024.1"/>
</dbReference>
<feature type="region of interest" description="Disordered" evidence="1">
    <location>
        <begin position="135"/>
        <end position="158"/>
    </location>
</feature>
<reference evidence="3" key="1">
    <citation type="submission" date="2023-05" db="EMBL/GenBank/DDBJ databases">
        <title>Draft genome of Pseudofrankia sp. BMG5.37.</title>
        <authorList>
            <person name="Gtari M."/>
            <person name="Ghodhbane F."/>
            <person name="Sbissi I."/>
        </authorList>
    </citation>
    <scope>NUCLEOTIDE SEQUENCE [LARGE SCALE GENOMIC DNA]</scope>
    <source>
        <strain evidence="3">BMG 814</strain>
    </source>
</reference>
<sequence>MSVGDGLESTMAGAWVLPADDDRIDGLLVGRLMVTTPNATPRFGAGPDVAGLAAAVDAEIAVLDATFAAHLATLPSSRRSLVRPRWPYVPGAPMSEIAGDPLATEALTLARWVSTLLVAWDRVEKERLARPFLSVRGGDRPRDLPPGWPIPDSKQGAS</sequence>
<accession>A0ABT9IFP8</accession>
<evidence type="ECO:0000313" key="3">
    <source>
        <dbReference type="Proteomes" id="UP001233673"/>
    </source>
</evidence>
<name>A0ABT9IFP8_9ACTN</name>
<evidence type="ECO:0000256" key="1">
    <source>
        <dbReference type="SAM" id="MobiDB-lite"/>
    </source>
</evidence>
<proteinExistence type="predicted"/>
<comment type="caution">
    <text evidence="2">The sequence shown here is derived from an EMBL/GenBank/DDBJ whole genome shotgun (WGS) entry which is preliminary data.</text>
</comment>